<protein>
    <recommendedName>
        <fullName evidence="3">Lipocalin-like domain-containing protein</fullName>
    </recommendedName>
</protein>
<evidence type="ECO:0008006" key="3">
    <source>
        <dbReference type="Google" id="ProtNLM"/>
    </source>
</evidence>
<sequence length="190" mass="20918">MVNLVAAKKAASCFVGAWGFINSTLVNTTTGDIITEDWAYPVPSGASLFTPNGYAALLVTANDTTKPDLRPRFLNQENLASGNDTEWAKIGKYSIAGAGPYRLSNVTWDCGSNKHVGDNGEKGKEEYEFEGPQGTQTGNFFTSTLPSREGPYEFTFKFYKSCHVWNLHQPVGGGLERVAWYEKLPDQQVY</sequence>
<name>A0ABR1T106_9PEZI</name>
<keyword evidence="2" id="KW-1185">Reference proteome</keyword>
<dbReference type="Proteomes" id="UP001396898">
    <property type="component" value="Unassembled WGS sequence"/>
</dbReference>
<dbReference type="EMBL" id="JAQQWI010000001">
    <property type="protein sequence ID" value="KAK8040271.1"/>
    <property type="molecule type" value="Genomic_DNA"/>
</dbReference>
<proteinExistence type="predicted"/>
<evidence type="ECO:0000313" key="2">
    <source>
        <dbReference type="Proteomes" id="UP001396898"/>
    </source>
</evidence>
<accession>A0ABR1T106</accession>
<evidence type="ECO:0000313" key="1">
    <source>
        <dbReference type="EMBL" id="KAK8040271.1"/>
    </source>
</evidence>
<comment type="caution">
    <text evidence="1">The sequence shown here is derived from an EMBL/GenBank/DDBJ whole genome shotgun (WGS) entry which is preliminary data.</text>
</comment>
<gene>
    <name evidence="1" type="ORF">PG991_000059</name>
</gene>
<reference evidence="1 2" key="1">
    <citation type="submission" date="2023-01" db="EMBL/GenBank/DDBJ databases">
        <title>Analysis of 21 Apiospora genomes using comparative genomics revels a genus with tremendous synthesis potential of carbohydrate active enzymes and secondary metabolites.</title>
        <authorList>
            <person name="Sorensen T."/>
        </authorList>
    </citation>
    <scope>NUCLEOTIDE SEQUENCE [LARGE SCALE GENOMIC DNA]</scope>
    <source>
        <strain evidence="1 2">CBS 20057</strain>
    </source>
</reference>
<organism evidence="1 2">
    <name type="scientific">Apiospora marii</name>
    <dbReference type="NCBI Taxonomy" id="335849"/>
    <lineage>
        <taxon>Eukaryota</taxon>
        <taxon>Fungi</taxon>
        <taxon>Dikarya</taxon>
        <taxon>Ascomycota</taxon>
        <taxon>Pezizomycotina</taxon>
        <taxon>Sordariomycetes</taxon>
        <taxon>Xylariomycetidae</taxon>
        <taxon>Amphisphaeriales</taxon>
        <taxon>Apiosporaceae</taxon>
        <taxon>Apiospora</taxon>
    </lineage>
</organism>